<evidence type="ECO:0000256" key="4">
    <source>
        <dbReference type="ARBA" id="ARBA00022614"/>
    </source>
</evidence>
<keyword evidence="7" id="KW-0677">Repeat</keyword>
<dbReference type="InterPro" id="IPR001611">
    <property type="entry name" value="Leu-rich_rpt"/>
</dbReference>
<dbReference type="AlphaFoldDB" id="A0A671TPZ2"/>
<evidence type="ECO:0000256" key="9">
    <source>
        <dbReference type="ARBA" id="ARBA00022989"/>
    </source>
</evidence>
<dbReference type="Proteomes" id="UP000472265">
    <property type="component" value="Chromosome 10"/>
</dbReference>
<dbReference type="SMART" id="SM00255">
    <property type="entry name" value="TIR"/>
    <property type="match status" value="1"/>
</dbReference>
<evidence type="ECO:0000256" key="12">
    <source>
        <dbReference type="ARBA" id="ARBA00023180"/>
    </source>
</evidence>
<evidence type="ECO:0000256" key="5">
    <source>
        <dbReference type="ARBA" id="ARBA00022692"/>
    </source>
</evidence>
<dbReference type="SMART" id="SM00365">
    <property type="entry name" value="LRR_SD22"/>
    <property type="match status" value="6"/>
</dbReference>
<dbReference type="Gene3D" id="3.80.10.10">
    <property type="entry name" value="Ribonuclease Inhibitor"/>
    <property type="match status" value="3"/>
</dbReference>
<comment type="subcellular location">
    <subcellularLocation>
        <location evidence="1">Membrane</location>
        <topology evidence="1">Single-pass type I membrane protein</topology>
    </subcellularLocation>
</comment>
<evidence type="ECO:0000256" key="1">
    <source>
        <dbReference type="ARBA" id="ARBA00004479"/>
    </source>
</evidence>
<dbReference type="PROSITE" id="PS50104">
    <property type="entry name" value="TIR"/>
    <property type="match status" value="1"/>
</dbReference>
<name>A0A671TPZ2_SPAAU</name>
<keyword evidence="6 15" id="KW-0732">Signal</keyword>
<keyword evidence="8" id="KW-0391">Immunity</keyword>
<reference evidence="17" key="2">
    <citation type="submission" date="2025-08" db="UniProtKB">
        <authorList>
            <consortium name="Ensembl"/>
        </authorList>
    </citation>
    <scope>IDENTIFICATION</scope>
</reference>
<keyword evidence="10 14" id="KW-0472">Membrane</keyword>
<keyword evidence="5 14" id="KW-0812">Transmembrane</keyword>
<evidence type="ECO:0000256" key="3">
    <source>
        <dbReference type="ARBA" id="ARBA00022588"/>
    </source>
</evidence>
<evidence type="ECO:0000256" key="2">
    <source>
        <dbReference type="ARBA" id="ARBA00009634"/>
    </source>
</evidence>
<sequence>MRATGSCPLILVFLFSCLLHLHPSLAFSLKNCMIVFPESANNLRVSCKKGDLTAVPDDIPRNATSIDLSTNQILKITDTDLRCLSKLISLEVYYNSISYIDDGAFVDLVKLRTLSMSNNKLTNLTDNIFKGLSKLVKLTLSSNRISYISPVAFQSLISVQSVELNNNHLHRITDITPILKLPTLHSLFLGLNQFTSFQSDDLPLNVSNLRLLMLDLNPLRSFSITKDIFPYLKTLDLRRCSSDMEWDVANKTFLRSLTSLALAGTDVSFEPYSAVLQTTESLQTLTLYSVKTWIDEGLVEFVCQIPSLRALFVTASDMGTINDSLLRACSQVTDLTLSSNHLCKLSEHSFRSMTQLRLLSLDGNDLSQVPLALRGLSTLEIVDLSFNFISDLGCHDFLNLTKLTKLNLKHNRISKLQGCVFMYLTNLKVLNIEDNSVYNFYSAFKMNLHKLESLNLHNHHLLNIMQGDFMGLSSLRVLDLESDTSAWADDGFFEGLDNLQTLSVSLGGYRKELFIGIPQLENLILHLTDDGNQKSYQQKDDAPFSNLPNLRRLIMKVYDQRQEVISPYLLKGLKSLEYFTAEKFFMSSLQPDTFKYTPKLTDLHIVDSHLSDLMPELFWPIPNLQTLDLSKNNFRSLDFLVRAKLAALSWLKISENKLSTIKETVFQSLPALTYLDMIGNPLACECSNYGFIQWVQSNSQTQVVNGHQFTCAFPLSQQGNKFLDFDTHSCWIDGSFLYFLSSTSLVVFTVLASFIYHFLRWHLAYSYYLFLAFLYDKRRKASPHRYDAFVSYNIHDEAWVYKEMLPVLEGEQGWRLCLHHRDFEPGKPIVENITDAIYGSRKTICVISRHYLQSEWCSREIQMASYRLFDEQEDVLILLFMEDIPAHQLSPYYRMRRLVKRRSYLSWPQAAQHTGVFWENIRRALDTADRPADNRHLLTGRPNYI</sequence>
<organism evidence="17 18">
    <name type="scientific">Sparus aurata</name>
    <name type="common">Gilthead sea bream</name>
    <dbReference type="NCBI Taxonomy" id="8175"/>
    <lineage>
        <taxon>Eukaryota</taxon>
        <taxon>Metazoa</taxon>
        <taxon>Chordata</taxon>
        <taxon>Craniata</taxon>
        <taxon>Vertebrata</taxon>
        <taxon>Euteleostomi</taxon>
        <taxon>Actinopterygii</taxon>
        <taxon>Neopterygii</taxon>
        <taxon>Teleostei</taxon>
        <taxon>Neoteleostei</taxon>
        <taxon>Acanthomorphata</taxon>
        <taxon>Eupercaria</taxon>
        <taxon>Spariformes</taxon>
        <taxon>Sparidae</taxon>
        <taxon>Sparus</taxon>
    </lineage>
</organism>
<evidence type="ECO:0000313" key="18">
    <source>
        <dbReference type="Proteomes" id="UP000472265"/>
    </source>
</evidence>
<dbReference type="GO" id="GO:0045087">
    <property type="term" value="P:innate immune response"/>
    <property type="evidence" value="ECO:0007669"/>
    <property type="project" value="UniProtKB-KW"/>
</dbReference>
<keyword evidence="4" id="KW-0433">Leucine-rich repeat</keyword>
<dbReference type="InterPro" id="IPR035897">
    <property type="entry name" value="Toll_tir_struct_dom_sf"/>
</dbReference>
<evidence type="ECO:0000256" key="7">
    <source>
        <dbReference type="ARBA" id="ARBA00022737"/>
    </source>
</evidence>
<feature type="chain" id="PRO_5025455110" evidence="15">
    <location>
        <begin position="27"/>
        <end position="945"/>
    </location>
</feature>
<dbReference type="InterPro" id="IPR000157">
    <property type="entry name" value="TIR_dom"/>
</dbReference>
<dbReference type="GO" id="GO:0005886">
    <property type="term" value="C:plasma membrane"/>
    <property type="evidence" value="ECO:0007669"/>
    <property type="project" value="TreeGrafter"/>
</dbReference>
<keyword evidence="18" id="KW-1185">Reference proteome</keyword>
<evidence type="ECO:0000256" key="8">
    <source>
        <dbReference type="ARBA" id="ARBA00022859"/>
    </source>
</evidence>
<keyword evidence="3" id="KW-0399">Innate immunity</keyword>
<evidence type="ECO:0000313" key="17">
    <source>
        <dbReference type="Ensembl" id="ENSSAUP00010004034.1"/>
    </source>
</evidence>
<dbReference type="SMART" id="SM00369">
    <property type="entry name" value="LRR_TYP"/>
    <property type="match status" value="12"/>
</dbReference>
<evidence type="ECO:0000256" key="6">
    <source>
        <dbReference type="ARBA" id="ARBA00022729"/>
    </source>
</evidence>
<dbReference type="GO" id="GO:0006954">
    <property type="term" value="P:inflammatory response"/>
    <property type="evidence" value="ECO:0007669"/>
    <property type="project" value="UniProtKB-KW"/>
</dbReference>
<reference evidence="17" key="1">
    <citation type="submission" date="2021-04" db="EMBL/GenBank/DDBJ databases">
        <authorList>
            <consortium name="Wellcome Sanger Institute Data Sharing"/>
        </authorList>
    </citation>
    <scope>NUCLEOTIDE SEQUENCE [LARGE SCALE GENOMIC DNA]</scope>
</reference>
<protein>
    <submittedName>
        <fullName evidence="17">Toll-like receptor 22</fullName>
    </submittedName>
</protein>
<dbReference type="InParanoid" id="A0A671TPZ2"/>
<dbReference type="GeneTree" id="ENSGT00940000163999"/>
<reference evidence="17" key="3">
    <citation type="submission" date="2025-09" db="UniProtKB">
        <authorList>
            <consortium name="Ensembl"/>
        </authorList>
    </citation>
    <scope>IDENTIFICATION</scope>
</reference>
<dbReference type="PANTHER" id="PTHR24365:SF522">
    <property type="entry name" value="LOW QUALITY PROTEIN: TOLL-LIKE RECEPTOR 13-RELATED"/>
    <property type="match status" value="1"/>
</dbReference>
<dbReference type="PROSITE" id="PS51257">
    <property type="entry name" value="PROKAR_LIPOPROTEIN"/>
    <property type="match status" value="1"/>
</dbReference>
<dbReference type="InterPro" id="IPR003591">
    <property type="entry name" value="Leu-rich_rpt_typical-subtyp"/>
</dbReference>
<proteinExistence type="inferred from homology"/>
<comment type="similarity">
    <text evidence="2">Belongs to the Toll-like receptor family.</text>
</comment>
<accession>A0A671TPZ2</accession>
<dbReference type="PROSITE" id="PS51450">
    <property type="entry name" value="LRR"/>
    <property type="match status" value="4"/>
</dbReference>
<dbReference type="SUPFAM" id="SSF52200">
    <property type="entry name" value="Toll/Interleukin receptor TIR domain"/>
    <property type="match status" value="1"/>
</dbReference>
<evidence type="ECO:0000256" key="14">
    <source>
        <dbReference type="SAM" id="Phobius"/>
    </source>
</evidence>
<dbReference type="FunFam" id="3.80.10.10:FF:000770">
    <property type="entry name" value="Uncharacterized protein"/>
    <property type="match status" value="1"/>
</dbReference>
<feature type="domain" description="TIR" evidence="16">
    <location>
        <begin position="784"/>
        <end position="925"/>
    </location>
</feature>
<gene>
    <name evidence="17" type="primary">LOC115590586</name>
</gene>
<evidence type="ECO:0000256" key="11">
    <source>
        <dbReference type="ARBA" id="ARBA00023170"/>
    </source>
</evidence>
<evidence type="ECO:0000259" key="16">
    <source>
        <dbReference type="PROSITE" id="PS50104"/>
    </source>
</evidence>
<dbReference type="InterPro" id="IPR032675">
    <property type="entry name" value="LRR_dom_sf"/>
</dbReference>
<evidence type="ECO:0000256" key="13">
    <source>
        <dbReference type="ARBA" id="ARBA00023198"/>
    </source>
</evidence>
<dbReference type="SUPFAM" id="SSF52058">
    <property type="entry name" value="L domain-like"/>
    <property type="match status" value="3"/>
</dbReference>
<feature type="signal peptide" evidence="15">
    <location>
        <begin position="1"/>
        <end position="26"/>
    </location>
</feature>
<keyword evidence="11" id="KW-0675">Receptor</keyword>
<dbReference type="Gene3D" id="3.40.50.10140">
    <property type="entry name" value="Toll/interleukin-1 receptor homology (TIR) domain"/>
    <property type="match status" value="1"/>
</dbReference>
<dbReference type="Pfam" id="PF13855">
    <property type="entry name" value="LRR_8"/>
    <property type="match status" value="4"/>
</dbReference>
<dbReference type="GO" id="GO:0038023">
    <property type="term" value="F:signaling receptor activity"/>
    <property type="evidence" value="ECO:0007669"/>
    <property type="project" value="TreeGrafter"/>
</dbReference>
<dbReference type="PANTHER" id="PTHR24365">
    <property type="entry name" value="TOLL-LIKE RECEPTOR"/>
    <property type="match status" value="1"/>
</dbReference>
<feature type="transmembrane region" description="Helical" evidence="14">
    <location>
        <begin position="736"/>
        <end position="759"/>
    </location>
</feature>
<keyword evidence="13" id="KW-0395">Inflammatory response</keyword>
<keyword evidence="9 14" id="KW-1133">Transmembrane helix</keyword>
<evidence type="ECO:0000256" key="15">
    <source>
        <dbReference type="SAM" id="SignalP"/>
    </source>
</evidence>
<dbReference type="Ensembl" id="ENSSAUT00010004355.1">
    <property type="protein sequence ID" value="ENSSAUP00010004034.1"/>
    <property type="gene ID" value="ENSSAUG00010002096.1"/>
</dbReference>
<dbReference type="Pfam" id="PF01582">
    <property type="entry name" value="TIR"/>
    <property type="match status" value="1"/>
</dbReference>
<dbReference type="FunFam" id="3.40.50.10140:FF:000001">
    <property type="entry name" value="Toll-like receptor 2"/>
    <property type="match status" value="1"/>
</dbReference>
<dbReference type="GO" id="GO:0002224">
    <property type="term" value="P:toll-like receptor signaling pathway"/>
    <property type="evidence" value="ECO:0007669"/>
    <property type="project" value="TreeGrafter"/>
</dbReference>
<evidence type="ECO:0000256" key="10">
    <source>
        <dbReference type="ARBA" id="ARBA00023136"/>
    </source>
</evidence>
<keyword evidence="12" id="KW-0325">Glycoprotein</keyword>